<proteinExistence type="predicted"/>
<keyword evidence="1" id="KW-0812">Transmembrane</keyword>
<name>A0A1Q9A8G1_9HYPH</name>
<evidence type="ECO:0000313" key="3">
    <source>
        <dbReference type="EMBL" id="OLP50885.1"/>
    </source>
</evidence>
<organism evidence="3 4">
    <name type="scientific">Allorhizobium taibaishanense</name>
    <dbReference type="NCBI Taxonomy" id="887144"/>
    <lineage>
        <taxon>Bacteria</taxon>
        <taxon>Pseudomonadati</taxon>
        <taxon>Pseudomonadota</taxon>
        <taxon>Alphaproteobacteria</taxon>
        <taxon>Hyphomicrobiales</taxon>
        <taxon>Rhizobiaceae</taxon>
        <taxon>Rhizobium/Agrobacterium group</taxon>
        <taxon>Allorhizobium</taxon>
    </lineage>
</organism>
<keyword evidence="1" id="KW-1133">Transmembrane helix</keyword>
<evidence type="ECO:0000256" key="1">
    <source>
        <dbReference type="SAM" id="Phobius"/>
    </source>
</evidence>
<keyword evidence="4" id="KW-1185">Reference proteome</keyword>
<feature type="transmembrane region" description="Helical" evidence="1">
    <location>
        <begin position="21"/>
        <end position="45"/>
    </location>
</feature>
<evidence type="ECO:0000313" key="5">
    <source>
        <dbReference type="Proteomes" id="UP000544107"/>
    </source>
</evidence>
<evidence type="ECO:0000313" key="4">
    <source>
        <dbReference type="Proteomes" id="UP000185598"/>
    </source>
</evidence>
<dbReference type="EMBL" id="JACIED010000005">
    <property type="protein sequence ID" value="MBB4009590.1"/>
    <property type="molecule type" value="Genomic_DNA"/>
</dbReference>
<evidence type="ECO:0000313" key="2">
    <source>
        <dbReference type="EMBL" id="MBB4009590.1"/>
    </source>
</evidence>
<sequence>MAHDSYKQSPGDAQLDHRRMLGFLAGNAACGAALGAGTAILLIWLDIGGLSGLLGHAAHPFIALAMLAFPMALLFGASAAASAVILMPYDDPDPPEA</sequence>
<keyword evidence="1" id="KW-0472">Membrane</keyword>
<comment type="caution">
    <text evidence="3">The sequence shown here is derived from an EMBL/GenBank/DDBJ whole genome shotgun (WGS) entry which is preliminary data.</text>
</comment>
<dbReference type="Proteomes" id="UP000185598">
    <property type="component" value="Unassembled WGS sequence"/>
</dbReference>
<reference evidence="3 4" key="1">
    <citation type="submission" date="2016-09" db="EMBL/GenBank/DDBJ databases">
        <title>Rhizobium oryziradicis sp. nov., isolated from the root of rice.</title>
        <authorList>
            <person name="Zhao J."/>
            <person name="Zhang X."/>
        </authorList>
    </citation>
    <scope>NUCLEOTIDE SEQUENCE [LARGE SCALE GENOMIC DNA]</scope>
    <source>
        <strain evidence="3 4">14971</strain>
    </source>
</reference>
<dbReference type="STRING" id="887144.BJF91_06505"/>
<gene>
    <name evidence="3" type="ORF">BJF91_06505</name>
    <name evidence="2" type="ORF">GGQ71_003878</name>
</gene>
<dbReference type="EMBL" id="MKIN01000020">
    <property type="protein sequence ID" value="OLP50885.1"/>
    <property type="molecule type" value="Genomic_DNA"/>
</dbReference>
<dbReference type="RefSeq" id="WP_075613589.1">
    <property type="nucleotide sequence ID" value="NZ_JACIED010000005.1"/>
</dbReference>
<reference evidence="2 5" key="2">
    <citation type="submission" date="2020-08" db="EMBL/GenBank/DDBJ databases">
        <title>Genomic Encyclopedia of Type Strains, Phase IV (KMG-IV): sequencing the most valuable type-strain genomes for metagenomic binning, comparative biology and taxonomic classification.</title>
        <authorList>
            <person name="Goeker M."/>
        </authorList>
    </citation>
    <scope>NUCLEOTIDE SEQUENCE [LARGE SCALE GENOMIC DNA]</scope>
    <source>
        <strain evidence="2 5">DSM 100021</strain>
    </source>
</reference>
<accession>A0A1Q9A8G1</accession>
<dbReference type="AlphaFoldDB" id="A0A1Q9A8G1"/>
<feature type="transmembrane region" description="Helical" evidence="1">
    <location>
        <begin position="57"/>
        <end position="86"/>
    </location>
</feature>
<protein>
    <submittedName>
        <fullName evidence="3">Uncharacterized protein</fullName>
    </submittedName>
</protein>
<dbReference type="Proteomes" id="UP000544107">
    <property type="component" value="Unassembled WGS sequence"/>
</dbReference>